<dbReference type="KEGG" id="qsa:O6P43_006378"/>
<dbReference type="InterPro" id="IPR025312">
    <property type="entry name" value="DUF4216"/>
</dbReference>
<accession>A0AAD7Q859</accession>
<dbReference type="Proteomes" id="UP001163823">
    <property type="component" value="Chromosome 3"/>
</dbReference>
<feature type="compositionally biased region" description="Acidic residues" evidence="1">
    <location>
        <begin position="188"/>
        <end position="219"/>
    </location>
</feature>
<dbReference type="PANTHER" id="PTHR48258:SF3">
    <property type="entry name" value="FK506-BINDING PROTEIN 4-LIKE ISOFORM X1"/>
    <property type="match status" value="1"/>
</dbReference>
<gene>
    <name evidence="3" type="ORF">O6P43_006378</name>
</gene>
<protein>
    <submittedName>
        <fullName evidence="3">Transposon, En/Spm-like protein</fullName>
    </submittedName>
</protein>
<comment type="caution">
    <text evidence="3">The sequence shown here is derived from an EMBL/GenBank/DDBJ whole genome shotgun (WGS) entry which is preliminary data.</text>
</comment>
<dbReference type="PANTHER" id="PTHR48258">
    <property type="entry name" value="DUF4218 DOMAIN-CONTAINING PROTEIN-RELATED"/>
    <property type="match status" value="1"/>
</dbReference>
<organism evidence="3 4">
    <name type="scientific">Quillaja saponaria</name>
    <name type="common">Soap bark tree</name>
    <dbReference type="NCBI Taxonomy" id="32244"/>
    <lineage>
        <taxon>Eukaryota</taxon>
        <taxon>Viridiplantae</taxon>
        <taxon>Streptophyta</taxon>
        <taxon>Embryophyta</taxon>
        <taxon>Tracheophyta</taxon>
        <taxon>Spermatophyta</taxon>
        <taxon>Magnoliopsida</taxon>
        <taxon>eudicotyledons</taxon>
        <taxon>Gunneridae</taxon>
        <taxon>Pentapetalae</taxon>
        <taxon>rosids</taxon>
        <taxon>fabids</taxon>
        <taxon>Fabales</taxon>
        <taxon>Quillajaceae</taxon>
        <taxon>Quillaja</taxon>
    </lineage>
</organism>
<proteinExistence type="predicted"/>
<reference evidence="3" key="1">
    <citation type="journal article" date="2023" name="Science">
        <title>Elucidation of the pathway for biosynthesis of saponin adjuvants from the soapbark tree.</title>
        <authorList>
            <person name="Reed J."/>
            <person name="Orme A."/>
            <person name="El-Demerdash A."/>
            <person name="Owen C."/>
            <person name="Martin L.B.B."/>
            <person name="Misra R.C."/>
            <person name="Kikuchi S."/>
            <person name="Rejzek M."/>
            <person name="Martin A.C."/>
            <person name="Harkess A."/>
            <person name="Leebens-Mack J."/>
            <person name="Louveau T."/>
            <person name="Stephenson M.J."/>
            <person name="Osbourn A."/>
        </authorList>
    </citation>
    <scope>NUCLEOTIDE SEQUENCE</scope>
    <source>
        <tissue evidence="3">Leaf</tissue>
    </source>
</reference>
<dbReference type="Pfam" id="PF13952">
    <property type="entry name" value="DUF4216"/>
    <property type="match status" value="1"/>
</dbReference>
<feature type="domain" description="DUF4216" evidence="2">
    <location>
        <begin position="27"/>
        <end position="99"/>
    </location>
</feature>
<sequence>MNSGVRVKGSCYGVDELDFYGMVTDIIKLQYFGTNNSIVLFQCDWYDSDKGVKIDSLHGLVDIKYRSRLASNEPFILASQPHQVYYARYPHRRRNAWWAICNMKARNNYNFSWHENPIDNVQKVDDDIFQEVELHVPTPVSVGADLDIPRVLLGDGLMEEVNLNDITVPRFSDDDQLDKEEYAKNDEWENDDENDNVELDVDNEEVGFEYESNDDMEDD</sequence>
<keyword evidence="4" id="KW-1185">Reference proteome</keyword>
<evidence type="ECO:0000313" key="4">
    <source>
        <dbReference type="Proteomes" id="UP001163823"/>
    </source>
</evidence>
<dbReference type="AlphaFoldDB" id="A0AAD7Q859"/>
<name>A0AAD7Q859_QUISA</name>
<feature type="region of interest" description="Disordered" evidence="1">
    <location>
        <begin position="170"/>
        <end position="219"/>
    </location>
</feature>
<evidence type="ECO:0000259" key="2">
    <source>
        <dbReference type="Pfam" id="PF13952"/>
    </source>
</evidence>
<evidence type="ECO:0000313" key="3">
    <source>
        <dbReference type="EMBL" id="KAJ7976620.1"/>
    </source>
</evidence>
<dbReference type="EMBL" id="JARAOO010000003">
    <property type="protein sequence ID" value="KAJ7976620.1"/>
    <property type="molecule type" value="Genomic_DNA"/>
</dbReference>
<evidence type="ECO:0000256" key="1">
    <source>
        <dbReference type="SAM" id="MobiDB-lite"/>
    </source>
</evidence>